<name>R7QRY5_CHOCR</name>
<protein>
    <submittedName>
        <fullName evidence="3">Potential copper-zinc superoxide dismutase, CuZn SOD2</fullName>
    </submittedName>
</protein>
<gene>
    <name evidence="3" type="ORF">CHC_T00010182001</name>
</gene>
<reference evidence="4" key="1">
    <citation type="journal article" date="2013" name="Proc. Natl. Acad. Sci. U.S.A.">
        <title>Genome structure and metabolic features in the red seaweed Chondrus crispus shed light on evolution of the Archaeplastida.</title>
        <authorList>
            <person name="Collen J."/>
            <person name="Porcel B."/>
            <person name="Carre W."/>
            <person name="Ball S.G."/>
            <person name="Chaparro C."/>
            <person name="Tonon T."/>
            <person name="Barbeyron T."/>
            <person name="Michel G."/>
            <person name="Noel B."/>
            <person name="Valentin K."/>
            <person name="Elias M."/>
            <person name="Artiguenave F."/>
            <person name="Arun A."/>
            <person name="Aury J.M."/>
            <person name="Barbosa-Neto J.F."/>
            <person name="Bothwell J.H."/>
            <person name="Bouget F.Y."/>
            <person name="Brillet L."/>
            <person name="Cabello-Hurtado F."/>
            <person name="Capella-Gutierrez S."/>
            <person name="Charrier B."/>
            <person name="Cladiere L."/>
            <person name="Cock J.M."/>
            <person name="Coelho S.M."/>
            <person name="Colleoni C."/>
            <person name="Czjzek M."/>
            <person name="Da Silva C."/>
            <person name="Delage L."/>
            <person name="Denoeud F."/>
            <person name="Deschamps P."/>
            <person name="Dittami S.M."/>
            <person name="Gabaldon T."/>
            <person name="Gachon C.M."/>
            <person name="Groisillier A."/>
            <person name="Herve C."/>
            <person name="Jabbari K."/>
            <person name="Katinka M."/>
            <person name="Kloareg B."/>
            <person name="Kowalczyk N."/>
            <person name="Labadie K."/>
            <person name="Leblanc C."/>
            <person name="Lopez P.J."/>
            <person name="McLachlan D.H."/>
            <person name="Meslet-Cladiere L."/>
            <person name="Moustafa A."/>
            <person name="Nehr Z."/>
            <person name="Nyvall Collen P."/>
            <person name="Panaud O."/>
            <person name="Partensky F."/>
            <person name="Poulain J."/>
            <person name="Rensing S.A."/>
            <person name="Rousvoal S."/>
            <person name="Samson G."/>
            <person name="Symeonidi A."/>
            <person name="Weissenbach J."/>
            <person name="Zambounis A."/>
            <person name="Wincker P."/>
            <person name="Boyen C."/>
        </authorList>
    </citation>
    <scope>NUCLEOTIDE SEQUENCE [LARGE SCALE GENOMIC DNA]</scope>
    <source>
        <strain evidence="4">cv. Stackhouse</strain>
    </source>
</reference>
<evidence type="ECO:0000259" key="2">
    <source>
        <dbReference type="Pfam" id="PF00080"/>
    </source>
</evidence>
<evidence type="ECO:0000313" key="4">
    <source>
        <dbReference type="Proteomes" id="UP000012073"/>
    </source>
</evidence>
<dbReference type="PANTHER" id="PTHR10003">
    <property type="entry name" value="SUPEROXIDE DISMUTASE CU-ZN -RELATED"/>
    <property type="match status" value="1"/>
</dbReference>
<dbReference type="AlphaFoldDB" id="R7QRY5"/>
<dbReference type="Proteomes" id="UP000012073">
    <property type="component" value="Unassembled WGS sequence"/>
</dbReference>
<evidence type="ECO:0000313" key="3">
    <source>
        <dbReference type="EMBL" id="CDF41257.1"/>
    </source>
</evidence>
<dbReference type="SUPFAM" id="SSF49329">
    <property type="entry name" value="Cu,Zn superoxide dismutase-like"/>
    <property type="match status" value="1"/>
</dbReference>
<keyword evidence="1" id="KW-0732">Signal</keyword>
<keyword evidence="4" id="KW-1185">Reference proteome</keyword>
<proteinExistence type="predicted"/>
<accession>R7QRY5</accession>
<dbReference type="KEGG" id="ccp:CHC_T00010182001"/>
<dbReference type="EMBL" id="HG002333">
    <property type="protein sequence ID" value="CDF41257.1"/>
    <property type="molecule type" value="Genomic_DNA"/>
</dbReference>
<dbReference type="GeneID" id="17319270"/>
<feature type="signal peptide" evidence="1">
    <location>
        <begin position="1"/>
        <end position="16"/>
    </location>
</feature>
<dbReference type="GO" id="GO:0005507">
    <property type="term" value="F:copper ion binding"/>
    <property type="evidence" value="ECO:0007669"/>
    <property type="project" value="InterPro"/>
</dbReference>
<dbReference type="RefSeq" id="XP_005711551.1">
    <property type="nucleotide sequence ID" value="XM_005711494.1"/>
</dbReference>
<dbReference type="OrthoDB" id="2015551at2759"/>
<evidence type="ECO:0000256" key="1">
    <source>
        <dbReference type="SAM" id="SignalP"/>
    </source>
</evidence>
<dbReference type="STRING" id="2769.R7QRY5"/>
<feature type="chain" id="PRO_5004443537" evidence="1">
    <location>
        <begin position="17"/>
        <end position="295"/>
    </location>
</feature>
<dbReference type="Gramene" id="CDF41257">
    <property type="protein sequence ID" value="CDF41257"/>
    <property type="gene ID" value="CHC_T00010182001"/>
</dbReference>
<feature type="domain" description="Superoxide dismutase copper/zinc binding" evidence="2">
    <location>
        <begin position="83"/>
        <end position="199"/>
    </location>
</feature>
<dbReference type="Gene3D" id="2.60.40.200">
    <property type="entry name" value="Superoxide dismutase, copper/zinc binding domain"/>
    <property type="match status" value="1"/>
</dbReference>
<dbReference type="InterPro" id="IPR036423">
    <property type="entry name" value="SOD-like_Cu/Zn_dom_sf"/>
</dbReference>
<dbReference type="Pfam" id="PF00080">
    <property type="entry name" value="Sod_Cu"/>
    <property type="match status" value="1"/>
</dbReference>
<organism evidence="3 4">
    <name type="scientific">Chondrus crispus</name>
    <name type="common">Carrageen Irish moss</name>
    <name type="synonym">Polymorpha crispa</name>
    <dbReference type="NCBI Taxonomy" id="2769"/>
    <lineage>
        <taxon>Eukaryota</taxon>
        <taxon>Rhodophyta</taxon>
        <taxon>Florideophyceae</taxon>
        <taxon>Rhodymeniophycidae</taxon>
        <taxon>Gigartinales</taxon>
        <taxon>Gigartinaceae</taxon>
        <taxon>Chondrus</taxon>
    </lineage>
</organism>
<sequence length="295" mass="31715">MASFLTPLALLTLVLAVSCMPAPTSVPTAGNSTAAMAEKRKRCLNSLPLVCNVVATKGYNCTGYVKFDPVFIMNRRGMPSCHARVRANLKGLSPGRHGFHIHTYGDIRGLDGSSTGGHFTNVKGDDLPHGYASSPARHMGDLNNVMARANGEAKYSREDNVIRLGAIRGRGITIHQDRDMGPGSQPSGAAGDRVGTCVIGVVDAKIEVFGEEGDVTVVNFLVNEKPATPTSSLQKFLTHLLPLSVHMFLCSRYPWCSQGSAVNAAHSADLSRREALEDSPVSFRIQKSRREIVTK</sequence>
<dbReference type="GO" id="GO:0006801">
    <property type="term" value="P:superoxide metabolic process"/>
    <property type="evidence" value="ECO:0007669"/>
    <property type="project" value="InterPro"/>
</dbReference>
<dbReference type="InterPro" id="IPR024134">
    <property type="entry name" value="SOD_Cu/Zn_/chaperone"/>
</dbReference>
<dbReference type="InterPro" id="IPR001424">
    <property type="entry name" value="SOD_Cu_Zn_dom"/>
</dbReference>